<dbReference type="EMBL" id="KZ994653">
    <property type="protein sequence ID" value="RKO92401.1"/>
    <property type="molecule type" value="Genomic_DNA"/>
</dbReference>
<dbReference type="AlphaFoldDB" id="A0A4P9WHT6"/>
<feature type="compositionally biased region" description="Polar residues" evidence="1">
    <location>
        <begin position="140"/>
        <end position="150"/>
    </location>
</feature>
<evidence type="ECO:0000313" key="3">
    <source>
        <dbReference type="Proteomes" id="UP000269721"/>
    </source>
</evidence>
<evidence type="ECO:0000256" key="1">
    <source>
        <dbReference type="SAM" id="MobiDB-lite"/>
    </source>
</evidence>
<feature type="region of interest" description="Disordered" evidence="1">
    <location>
        <begin position="51"/>
        <end position="175"/>
    </location>
</feature>
<feature type="compositionally biased region" description="Basic residues" evidence="1">
    <location>
        <begin position="92"/>
        <end position="104"/>
    </location>
</feature>
<feature type="compositionally biased region" description="Low complexity" evidence="1">
    <location>
        <begin position="121"/>
        <end position="132"/>
    </location>
</feature>
<reference evidence="3" key="1">
    <citation type="journal article" date="2018" name="Nat. Microbiol.">
        <title>Leveraging single-cell genomics to expand the fungal tree of life.</title>
        <authorList>
            <person name="Ahrendt S.R."/>
            <person name="Quandt C.A."/>
            <person name="Ciobanu D."/>
            <person name="Clum A."/>
            <person name="Salamov A."/>
            <person name="Andreopoulos B."/>
            <person name="Cheng J.F."/>
            <person name="Woyke T."/>
            <person name="Pelin A."/>
            <person name="Henrissat B."/>
            <person name="Reynolds N.K."/>
            <person name="Benny G.L."/>
            <person name="Smith M.E."/>
            <person name="James T.Y."/>
            <person name="Grigoriev I.V."/>
        </authorList>
    </citation>
    <scope>NUCLEOTIDE SEQUENCE [LARGE SCALE GENOMIC DNA]</scope>
</reference>
<name>A0A4P9WHT6_9FUNG</name>
<feature type="region of interest" description="Disordered" evidence="1">
    <location>
        <begin position="207"/>
        <end position="239"/>
    </location>
</feature>
<sequence>MSGAADLMVIHPQRQLSTTVRSSLPVEHATVDLGHLKLRIDTTPINYHRCPDTLTRPLTPTPAKRCHPPSLEVNTAHPLPQQDPDVMSAQRRERHQIPSRHVNRKQAEESATTQTCDPHHSAQQRLASQSSANERKSELKSTTVRTSSIRAESRNRCNNDLKPTRQRRPGAAPTPDAAALHTAYYSAYGHPVAMPMPMTVAHAYHPHHAAPYPPREPRNYRGQEEETAAGTSRQGYFDA</sequence>
<feature type="compositionally biased region" description="Basic and acidic residues" evidence="1">
    <location>
        <begin position="151"/>
        <end position="163"/>
    </location>
</feature>
<feature type="compositionally biased region" description="Low complexity" evidence="1">
    <location>
        <begin position="52"/>
        <end position="62"/>
    </location>
</feature>
<feature type="compositionally biased region" description="Basic and acidic residues" evidence="1">
    <location>
        <begin position="215"/>
        <end position="224"/>
    </location>
</feature>
<protein>
    <submittedName>
        <fullName evidence="2">Uncharacterized protein</fullName>
    </submittedName>
</protein>
<organism evidence="2 3">
    <name type="scientific">Blyttiomyces helicus</name>
    <dbReference type="NCBI Taxonomy" id="388810"/>
    <lineage>
        <taxon>Eukaryota</taxon>
        <taxon>Fungi</taxon>
        <taxon>Fungi incertae sedis</taxon>
        <taxon>Chytridiomycota</taxon>
        <taxon>Chytridiomycota incertae sedis</taxon>
        <taxon>Chytridiomycetes</taxon>
        <taxon>Chytridiomycetes incertae sedis</taxon>
        <taxon>Blyttiomyces</taxon>
    </lineage>
</organism>
<accession>A0A4P9WHT6</accession>
<proteinExistence type="predicted"/>
<keyword evidence="3" id="KW-1185">Reference proteome</keyword>
<evidence type="ECO:0000313" key="2">
    <source>
        <dbReference type="EMBL" id="RKO92401.1"/>
    </source>
</evidence>
<feature type="non-terminal residue" evidence="2">
    <location>
        <position position="239"/>
    </location>
</feature>
<feature type="compositionally biased region" description="Polar residues" evidence="1">
    <location>
        <begin position="229"/>
        <end position="239"/>
    </location>
</feature>
<gene>
    <name evidence="2" type="ORF">BDK51DRAFT_42619</name>
</gene>
<dbReference type="Proteomes" id="UP000269721">
    <property type="component" value="Unassembled WGS sequence"/>
</dbReference>